<accession>I7G3R4</accession>
<proteinExistence type="evidence at transcript level"/>
<dbReference type="AlphaFoldDB" id="I7G3R4"/>
<organism evidence="1">
    <name type="scientific">Macaca fascicularis</name>
    <name type="common">Crab-eating macaque</name>
    <name type="synonym">Cynomolgus monkey</name>
    <dbReference type="NCBI Taxonomy" id="9541"/>
    <lineage>
        <taxon>Eukaryota</taxon>
        <taxon>Metazoa</taxon>
        <taxon>Chordata</taxon>
        <taxon>Craniata</taxon>
        <taxon>Vertebrata</taxon>
        <taxon>Euteleostomi</taxon>
        <taxon>Mammalia</taxon>
        <taxon>Eutheria</taxon>
        <taxon>Euarchontoglires</taxon>
        <taxon>Primates</taxon>
        <taxon>Haplorrhini</taxon>
        <taxon>Catarrhini</taxon>
        <taxon>Cercopithecidae</taxon>
        <taxon>Cercopithecinae</taxon>
        <taxon>Macaca</taxon>
    </lineage>
</organism>
<keyword evidence="1" id="KW-0418">Kinase</keyword>
<dbReference type="EMBL" id="AB171233">
    <property type="protein sequence ID" value="BAE88296.1"/>
    <property type="molecule type" value="mRNA"/>
</dbReference>
<name>I7G3R4_MACFA</name>
<dbReference type="GO" id="GO:0016301">
    <property type="term" value="F:kinase activity"/>
    <property type="evidence" value="ECO:0007669"/>
    <property type="project" value="UniProtKB-KW"/>
</dbReference>
<protein>
    <submittedName>
        <fullName evidence="1">Macaca fascicularis brain cDNA clone: QorA-13568, similar to human salt-inducible serine/threonine kinase 2 (SIK2), mRNA, RefSeq: NM_015191.1</fullName>
    </submittedName>
</protein>
<reference evidence="1" key="1">
    <citation type="journal article" date="2007" name="PLoS Biol.">
        <title>Rate of evolution in brain-expressed genes in humans and other primates.</title>
        <authorList>
            <person name="Wang H.-Y."/>
            <person name="Chien H.-C."/>
            <person name="Osada N."/>
            <person name="Hashimoto K."/>
            <person name="Sugano S."/>
            <person name="Gojobori T."/>
            <person name="Chou C.-K."/>
            <person name="Tsai S.-F."/>
            <person name="Wu C.-I."/>
            <person name="Shen C.-K.J."/>
        </authorList>
    </citation>
    <scope>NUCLEOTIDE SEQUENCE</scope>
</reference>
<sequence length="46" mass="5277">MMNNLSFGQLTSRCYKFSVNSKDDHFCPLEWLVPSADECVSTKHLP</sequence>
<evidence type="ECO:0000313" key="1">
    <source>
        <dbReference type="EMBL" id="BAE88296.1"/>
    </source>
</evidence>
<keyword evidence="1" id="KW-0808">Transferase</keyword>